<dbReference type="AlphaFoldDB" id="A0A511N880"/>
<dbReference type="Proteomes" id="UP000321306">
    <property type="component" value="Unassembled WGS sequence"/>
</dbReference>
<name>A0A511N880_DEIC1</name>
<proteinExistence type="predicted"/>
<dbReference type="EMBL" id="BJXB01000023">
    <property type="protein sequence ID" value="GEM48698.1"/>
    <property type="molecule type" value="Genomic_DNA"/>
</dbReference>
<protein>
    <submittedName>
        <fullName evidence="1">Uncharacterized protein</fullName>
    </submittedName>
</protein>
<comment type="caution">
    <text evidence="1">The sequence shown here is derived from an EMBL/GenBank/DDBJ whole genome shotgun (WGS) entry which is preliminary data.</text>
</comment>
<evidence type="ECO:0000313" key="1">
    <source>
        <dbReference type="EMBL" id="GEM48698.1"/>
    </source>
</evidence>
<dbReference type="OrthoDB" id="7061928at2"/>
<sequence>MNRKSTLPTVGFENADFDRLLQGPAAYRVAYKQAFLCPCYDKDSSGPEHNCQVCQGNGYYWVNFAAEQEATATFYFGSESKPAILPHSNATITRVVDEHGTEYTATLNSENRVEFTGPEPEFGAEFTVEYTHPLQYRLFAQGIKAQRMWMDRGEVETSDLQATVPAFLEDLNSPNPLWFASTHDRFVLLDVTKRYQQRMERRGKELLTYKQVEPLAARAKVNGNIVLYQPGSDFQVVNGEVKWVGTAPPSGSRYTLEYLCHPEYYVFNELAQARHMGGENQVRTLLLRLYELFPGRGK</sequence>
<dbReference type="RefSeq" id="WP_146887989.1">
    <property type="nucleotide sequence ID" value="NZ_BJXB01000023.1"/>
</dbReference>
<gene>
    <name evidence="1" type="ORF">DC3_43330</name>
</gene>
<evidence type="ECO:0000313" key="2">
    <source>
        <dbReference type="Proteomes" id="UP000321306"/>
    </source>
</evidence>
<organism evidence="1 2">
    <name type="scientific">Deinococcus cellulosilyticus (strain DSM 18568 / NBRC 106333 / KACC 11606 / 5516J-15)</name>
    <dbReference type="NCBI Taxonomy" id="1223518"/>
    <lineage>
        <taxon>Bacteria</taxon>
        <taxon>Thermotogati</taxon>
        <taxon>Deinococcota</taxon>
        <taxon>Deinococci</taxon>
        <taxon>Deinococcales</taxon>
        <taxon>Deinococcaceae</taxon>
        <taxon>Deinococcus</taxon>
    </lineage>
</organism>
<reference evidence="1 2" key="1">
    <citation type="submission" date="2019-07" db="EMBL/GenBank/DDBJ databases">
        <title>Whole genome shotgun sequence of Deinococcus cellulosilyticus NBRC 106333.</title>
        <authorList>
            <person name="Hosoyama A."/>
            <person name="Uohara A."/>
            <person name="Ohji S."/>
            <person name="Ichikawa N."/>
        </authorList>
    </citation>
    <scope>NUCLEOTIDE SEQUENCE [LARGE SCALE GENOMIC DNA]</scope>
    <source>
        <strain evidence="1 2">NBRC 106333</strain>
    </source>
</reference>
<keyword evidence="2" id="KW-1185">Reference proteome</keyword>
<accession>A0A511N880</accession>